<dbReference type="AlphaFoldDB" id="A0A2S2FAA3"/>
<organism evidence="2 3">
    <name type="scientific">Acinetobacter defluvii</name>
    <dbReference type="NCBI Taxonomy" id="1871111"/>
    <lineage>
        <taxon>Bacteria</taxon>
        <taxon>Pseudomonadati</taxon>
        <taxon>Pseudomonadota</taxon>
        <taxon>Gammaproteobacteria</taxon>
        <taxon>Moraxellales</taxon>
        <taxon>Moraxellaceae</taxon>
        <taxon>Acinetobacter</taxon>
    </lineage>
</organism>
<keyword evidence="1" id="KW-0472">Membrane</keyword>
<protein>
    <submittedName>
        <fullName evidence="2">Uncharacterized protein</fullName>
    </submittedName>
</protein>
<proteinExistence type="predicted"/>
<dbReference type="Proteomes" id="UP000245977">
    <property type="component" value="Chromosome"/>
</dbReference>
<dbReference type="OrthoDB" id="9852184at2"/>
<dbReference type="EMBL" id="CP029397">
    <property type="protein sequence ID" value="AWL27725.1"/>
    <property type="molecule type" value="Genomic_DNA"/>
</dbReference>
<reference evidence="2" key="1">
    <citation type="submission" date="2019-08" db="EMBL/GenBank/DDBJ databases">
        <title>The complete genome of Acinetobacter defluvii strain WCHAD010030.</title>
        <authorList>
            <person name="Hu Y."/>
            <person name="Qin J."/>
            <person name="Feng Y."/>
            <person name="Zong Z."/>
        </authorList>
    </citation>
    <scope>NUCLEOTIDE SEQUENCE</scope>
    <source>
        <strain evidence="2">WCHA30</strain>
    </source>
</reference>
<feature type="transmembrane region" description="Helical" evidence="1">
    <location>
        <begin position="14"/>
        <end position="38"/>
    </location>
</feature>
<feature type="transmembrane region" description="Helical" evidence="1">
    <location>
        <begin position="116"/>
        <end position="134"/>
    </location>
</feature>
<feature type="transmembrane region" description="Helical" evidence="1">
    <location>
        <begin position="50"/>
        <end position="76"/>
    </location>
</feature>
<keyword evidence="1" id="KW-1133">Transmembrane helix</keyword>
<sequence length="138" mass="16527">MICVLIHLYSFFSYLPFSFGILISLVLPLFSNAFWILLKQQNHDRQPLAFFNWSTTFQSIFILLLIYALIQLFIFYKLVGNFRVEKADNTYHLFERVRFVAEVSQLEYQKYWARSARLLSSYLILFFAFTTYASRQSK</sequence>
<evidence type="ECO:0000256" key="1">
    <source>
        <dbReference type="SAM" id="Phobius"/>
    </source>
</evidence>
<name>A0A2S2FAA3_9GAMM</name>
<evidence type="ECO:0000313" key="2">
    <source>
        <dbReference type="EMBL" id="AWL27725.1"/>
    </source>
</evidence>
<accession>A0A2S2FAA3</accession>
<dbReference type="RefSeq" id="WP_065993260.1">
    <property type="nucleotide sequence ID" value="NZ_CP029397.2"/>
</dbReference>
<keyword evidence="1" id="KW-0812">Transmembrane</keyword>
<evidence type="ECO:0000313" key="3">
    <source>
        <dbReference type="Proteomes" id="UP000245977"/>
    </source>
</evidence>
<gene>
    <name evidence="2" type="ORF">DJ533_03515</name>
</gene>
<dbReference type="KEGG" id="adv:DJ533_03515"/>
<keyword evidence="3" id="KW-1185">Reference proteome</keyword>
<dbReference type="STRING" id="1871111.GCA_001704615_02157"/>